<dbReference type="EMBL" id="UZAJ01009932">
    <property type="protein sequence ID" value="VDO56644.1"/>
    <property type="molecule type" value="Genomic_DNA"/>
</dbReference>
<gene>
    <name evidence="1" type="ORF">OFLC_LOCUS8634</name>
</gene>
<name>A0A183HMC3_9BILA</name>
<reference evidence="3" key="1">
    <citation type="submission" date="2016-06" db="UniProtKB">
        <authorList>
            <consortium name="WormBaseParasite"/>
        </authorList>
    </citation>
    <scope>IDENTIFICATION</scope>
</reference>
<protein>
    <submittedName>
        <fullName evidence="3">Transposase</fullName>
    </submittedName>
</protein>
<accession>A0A183HMC3</accession>
<evidence type="ECO:0000313" key="1">
    <source>
        <dbReference type="EMBL" id="VDO56644.1"/>
    </source>
</evidence>
<proteinExistence type="predicted"/>
<dbReference type="AlphaFoldDB" id="A0A183HMC3"/>
<sequence length="80" mass="9372">MPSWPQHLCYATTFPENQKMNELQPSQSKKQTKSLSIHLIYLKTRVYSNAMRYGNFKSMDEELETLQEVHAINAESRHGE</sequence>
<keyword evidence="2" id="KW-1185">Reference proteome</keyword>
<organism evidence="3">
    <name type="scientific">Onchocerca flexuosa</name>
    <dbReference type="NCBI Taxonomy" id="387005"/>
    <lineage>
        <taxon>Eukaryota</taxon>
        <taxon>Metazoa</taxon>
        <taxon>Ecdysozoa</taxon>
        <taxon>Nematoda</taxon>
        <taxon>Chromadorea</taxon>
        <taxon>Rhabditida</taxon>
        <taxon>Spirurina</taxon>
        <taxon>Spiruromorpha</taxon>
        <taxon>Filarioidea</taxon>
        <taxon>Onchocercidae</taxon>
        <taxon>Onchocerca</taxon>
    </lineage>
</organism>
<dbReference type="WBParaSite" id="OFLC_0000863401-mRNA-1">
    <property type="protein sequence ID" value="OFLC_0000863401-mRNA-1"/>
    <property type="gene ID" value="OFLC_0000863401"/>
</dbReference>
<evidence type="ECO:0000313" key="3">
    <source>
        <dbReference type="WBParaSite" id="OFLC_0000863401-mRNA-1"/>
    </source>
</evidence>
<dbReference type="Proteomes" id="UP000267606">
    <property type="component" value="Unassembled WGS sequence"/>
</dbReference>
<reference evidence="1 2" key="2">
    <citation type="submission" date="2018-11" db="EMBL/GenBank/DDBJ databases">
        <authorList>
            <consortium name="Pathogen Informatics"/>
        </authorList>
    </citation>
    <scope>NUCLEOTIDE SEQUENCE [LARGE SCALE GENOMIC DNA]</scope>
</reference>
<evidence type="ECO:0000313" key="2">
    <source>
        <dbReference type="Proteomes" id="UP000267606"/>
    </source>
</evidence>